<gene>
    <name evidence="1" type="ORF">L6164_025446</name>
</gene>
<protein>
    <submittedName>
        <fullName evidence="1">Uncharacterized protein</fullName>
    </submittedName>
</protein>
<reference evidence="1 2" key="1">
    <citation type="journal article" date="2022" name="DNA Res.">
        <title>Chromosomal-level genome assembly of the orchid tree Bauhinia variegata (Leguminosae; Cercidoideae) supports the allotetraploid origin hypothesis of Bauhinia.</title>
        <authorList>
            <person name="Zhong Y."/>
            <person name="Chen Y."/>
            <person name="Zheng D."/>
            <person name="Pang J."/>
            <person name="Liu Y."/>
            <person name="Luo S."/>
            <person name="Meng S."/>
            <person name="Qian L."/>
            <person name="Wei D."/>
            <person name="Dai S."/>
            <person name="Zhou R."/>
        </authorList>
    </citation>
    <scope>NUCLEOTIDE SEQUENCE [LARGE SCALE GENOMIC DNA]</scope>
    <source>
        <strain evidence="1">BV-YZ2020</strain>
    </source>
</reference>
<dbReference type="Proteomes" id="UP000828941">
    <property type="component" value="Chromosome 10"/>
</dbReference>
<keyword evidence="2" id="KW-1185">Reference proteome</keyword>
<accession>A0ACB9M3S5</accession>
<dbReference type="EMBL" id="CM039435">
    <property type="protein sequence ID" value="KAI4317585.1"/>
    <property type="molecule type" value="Genomic_DNA"/>
</dbReference>
<sequence>MGNRGKPVMIMGFDESEHGIYALRWALDHFFPIGQEHQFKLIVAHAKPIPPNVIHGQGTGGYVSGVERDLKKVANRTISKAMEICEERSVRVTSEILEGDARHAICEAVERHGAAILVLGGHNHGRVRRMFLGSVSDYCAHHAHCSVVIVKKPKRKHCH</sequence>
<evidence type="ECO:0000313" key="2">
    <source>
        <dbReference type="Proteomes" id="UP000828941"/>
    </source>
</evidence>
<name>A0ACB9M3S5_BAUVA</name>
<organism evidence="1 2">
    <name type="scientific">Bauhinia variegata</name>
    <name type="common">Purple orchid tree</name>
    <name type="synonym">Phanera variegata</name>
    <dbReference type="NCBI Taxonomy" id="167791"/>
    <lineage>
        <taxon>Eukaryota</taxon>
        <taxon>Viridiplantae</taxon>
        <taxon>Streptophyta</taxon>
        <taxon>Embryophyta</taxon>
        <taxon>Tracheophyta</taxon>
        <taxon>Spermatophyta</taxon>
        <taxon>Magnoliopsida</taxon>
        <taxon>eudicotyledons</taxon>
        <taxon>Gunneridae</taxon>
        <taxon>Pentapetalae</taxon>
        <taxon>rosids</taxon>
        <taxon>fabids</taxon>
        <taxon>Fabales</taxon>
        <taxon>Fabaceae</taxon>
        <taxon>Cercidoideae</taxon>
        <taxon>Cercideae</taxon>
        <taxon>Bauhiniinae</taxon>
        <taxon>Bauhinia</taxon>
    </lineage>
</organism>
<comment type="caution">
    <text evidence="1">The sequence shown here is derived from an EMBL/GenBank/DDBJ whole genome shotgun (WGS) entry which is preliminary data.</text>
</comment>
<evidence type="ECO:0000313" key="1">
    <source>
        <dbReference type="EMBL" id="KAI4317585.1"/>
    </source>
</evidence>
<proteinExistence type="predicted"/>